<evidence type="ECO:0000313" key="1">
    <source>
        <dbReference type="EMBL" id="STO96572.1"/>
    </source>
</evidence>
<accession>A0A377J253</accession>
<name>A0A377J253_9HELI</name>
<reference evidence="1 2" key="1">
    <citation type="submission" date="2018-06" db="EMBL/GenBank/DDBJ databases">
        <authorList>
            <consortium name="Pathogen Informatics"/>
            <person name="Doyle S."/>
        </authorList>
    </citation>
    <scope>NUCLEOTIDE SEQUENCE [LARGE SCALE GENOMIC DNA]</scope>
    <source>
        <strain evidence="1 2">NCTC12410</strain>
    </source>
</reference>
<sequence length="199" mass="22856">MTIIPPNPTYNPRKKRLINKGFKALVARDFTLAAHYFNLALALDSSDKRACIGVLIADIAQDFPKKAEIFTELYQILLASAPRAQHNAIHTQMLEILRDFDTSLDHISHAAQAEDSLESEQLNGIAYKDFTTLCQAKGFKEVFENLIFSTKIIFTERDDFYQFLKDLIHYGFKQIALTYIEDMPQIAYNSEIQEILKQF</sequence>
<dbReference type="OrthoDB" id="5372592at2"/>
<protein>
    <submittedName>
        <fullName evidence="1">Two-component sensor kinase CzcS</fullName>
    </submittedName>
</protein>
<keyword evidence="1" id="KW-0418">Kinase</keyword>
<dbReference type="GO" id="GO:0016301">
    <property type="term" value="F:kinase activity"/>
    <property type="evidence" value="ECO:0007669"/>
    <property type="project" value="UniProtKB-KW"/>
</dbReference>
<proteinExistence type="predicted"/>
<evidence type="ECO:0000313" key="2">
    <source>
        <dbReference type="Proteomes" id="UP000254841"/>
    </source>
</evidence>
<dbReference type="EMBL" id="UGHV01000001">
    <property type="protein sequence ID" value="STO96572.1"/>
    <property type="molecule type" value="Genomic_DNA"/>
</dbReference>
<dbReference type="RefSeq" id="WP_115010901.1">
    <property type="nucleotide sequence ID" value="NZ_UGHV01000001.1"/>
</dbReference>
<dbReference type="AlphaFoldDB" id="A0A377J253"/>
<dbReference type="Proteomes" id="UP000254841">
    <property type="component" value="Unassembled WGS sequence"/>
</dbReference>
<dbReference type="SUPFAM" id="SSF81901">
    <property type="entry name" value="HCP-like"/>
    <property type="match status" value="1"/>
</dbReference>
<organism evidence="1 2">
    <name type="scientific">Helicobacter canis</name>
    <dbReference type="NCBI Taxonomy" id="29419"/>
    <lineage>
        <taxon>Bacteria</taxon>
        <taxon>Pseudomonadati</taxon>
        <taxon>Campylobacterota</taxon>
        <taxon>Epsilonproteobacteria</taxon>
        <taxon>Campylobacterales</taxon>
        <taxon>Helicobacteraceae</taxon>
        <taxon>Helicobacter</taxon>
    </lineage>
</organism>
<gene>
    <name evidence="1" type="ORF">NCTC12410_00386</name>
</gene>
<keyword evidence="1" id="KW-0808">Transferase</keyword>